<dbReference type="AlphaFoldDB" id="A0A1H7JJZ8"/>
<evidence type="ECO:0000313" key="2">
    <source>
        <dbReference type="EMBL" id="SEK74919.1"/>
    </source>
</evidence>
<accession>A0A1H7JJZ8</accession>
<dbReference type="PANTHER" id="PTHR39168:SF1">
    <property type="entry name" value="TRANSCRIPTIONAL REGULATORY PROTEIN"/>
    <property type="match status" value="1"/>
</dbReference>
<dbReference type="GO" id="GO:0010288">
    <property type="term" value="P:response to lead ion"/>
    <property type="evidence" value="ECO:0007669"/>
    <property type="project" value="TreeGrafter"/>
</dbReference>
<dbReference type="GO" id="GO:0003677">
    <property type="term" value="F:DNA binding"/>
    <property type="evidence" value="ECO:0007669"/>
    <property type="project" value="TreeGrafter"/>
</dbReference>
<dbReference type="InterPro" id="IPR011991">
    <property type="entry name" value="ArsR-like_HTH"/>
</dbReference>
<dbReference type="InterPro" id="IPR001845">
    <property type="entry name" value="HTH_ArsR_DNA-bd_dom"/>
</dbReference>
<organism evidence="2 3">
    <name type="scientific">Chitinophaga rupis</name>
    <dbReference type="NCBI Taxonomy" id="573321"/>
    <lineage>
        <taxon>Bacteria</taxon>
        <taxon>Pseudomonadati</taxon>
        <taxon>Bacteroidota</taxon>
        <taxon>Chitinophagia</taxon>
        <taxon>Chitinophagales</taxon>
        <taxon>Chitinophagaceae</taxon>
        <taxon>Chitinophaga</taxon>
    </lineage>
</organism>
<name>A0A1H7JJZ8_9BACT</name>
<dbReference type="PANTHER" id="PTHR39168">
    <property type="entry name" value="TRANSCRIPTIONAL REGULATOR-RELATED"/>
    <property type="match status" value="1"/>
</dbReference>
<dbReference type="InterPro" id="IPR036388">
    <property type="entry name" value="WH-like_DNA-bd_sf"/>
</dbReference>
<dbReference type="SUPFAM" id="SSF46785">
    <property type="entry name" value="Winged helix' DNA-binding domain"/>
    <property type="match status" value="1"/>
</dbReference>
<dbReference type="Proteomes" id="UP000198984">
    <property type="component" value="Unassembled WGS sequence"/>
</dbReference>
<dbReference type="GO" id="GO:0097063">
    <property type="term" value="F:cadmium ion sensor activity"/>
    <property type="evidence" value="ECO:0007669"/>
    <property type="project" value="TreeGrafter"/>
</dbReference>
<dbReference type="GO" id="GO:0003700">
    <property type="term" value="F:DNA-binding transcription factor activity"/>
    <property type="evidence" value="ECO:0007669"/>
    <property type="project" value="InterPro"/>
</dbReference>
<dbReference type="OrthoDB" id="9797716at2"/>
<dbReference type="InterPro" id="IPR036390">
    <property type="entry name" value="WH_DNA-bd_sf"/>
</dbReference>
<dbReference type="CDD" id="cd00090">
    <property type="entry name" value="HTH_ARSR"/>
    <property type="match status" value="1"/>
</dbReference>
<dbReference type="RefSeq" id="WP_089906843.1">
    <property type="nucleotide sequence ID" value="NZ_FOBB01000001.1"/>
</dbReference>
<sequence>METTDLENMASLIGEPVRARMLWSLLDGRAYTATELSLFADTSPQNASMHLSKLVQADLLKVSAQGRHRYYSFARDEVAYAIEALANLVPPQTTKKQKAPEKASPIKHCRTCYDHLAGKAGVMITDGLLTKQYLQEKDNSYTVSPAGRAWFAALQIDITTLQKKRRVLARPCLDWSERRYHLAGTLGAALLNKMLEADWVRSTQHSRAIVITGTGQRNMYELLGIAL</sequence>
<keyword evidence="3" id="KW-1185">Reference proteome</keyword>
<dbReference type="PROSITE" id="PS50987">
    <property type="entry name" value="HTH_ARSR_2"/>
    <property type="match status" value="1"/>
</dbReference>
<proteinExistence type="predicted"/>
<dbReference type="Pfam" id="PF12840">
    <property type="entry name" value="HTH_20"/>
    <property type="match status" value="1"/>
</dbReference>
<dbReference type="EMBL" id="FOBB01000001">
    <property type="protein sequence ID" value="SEK74919.1"/>
    <property type="molecule type" value="Genomic_DNA"/>
</dbReference>
<reference evidence="2 3" key="1">
    <citation type="submission" date="2016-10" db="EMBL/GenBank/DDBJ databases">
        <authorList>
            <person name="de Groot N.N."/>
        </authorList>
    </citation>
    <scope>NUCLEOTIDE SEQUENCE [LARGE SCALE GENOMIC DNA]</scope>
    <source>
        <strain evidence="2 3">DSM 21039</strain>
    </source>
</reference>
<evidence type="ECO:0000259" key="1">
    <source>
        <dbReference type="PROSITE" id="PS50987"/>
    </source>
</evidence>
<dbReference type="GO" id="GO:0032791">
    <property type="term" value="F:lead ion binding"/>
    <property type="evidence" value="ECO:0007669"/>
    <property type="project" value="TreeGrafter"/>
</dbReference>
<dbReference type="STRING" id="573321.SAMN04488505_101816"/>
<gene>
    <name evidence="2" type="ORF">SAMN04488505_101816</name>
</gene>
<dbReference type="GO" id="GO:0046686">
    <property type="term" value="P:response to cadmium ion"/>
    <property type="evidence" value="ECO:0007669"/>
    <property type="project" value="TreeGrafter"/>
</dbReference>
<dbReference type="SMART" id="SM00418">
    <property type="entry name" value="HTH_ARSR"/>
    <property type="match status" value="1"/>
</dbReference>
<dbReference type="Gene3D" id="1.10.10.10">
    <property type="entry name" value="Winged helix-like DNA-binding domain superfamily/Winged helix DNA-binding domain"/>
    <property type="match status" value="1"/>
</dbReference>
<feature type="domain" description="HTH arsR-type" evidence="1">
    <location>
        <begin position="1"/>
        <end position="93"/>
    </location>
</feature>
<protein>
    <submittedName>
        <fullName evidence="2">Transcriptional regulator, ArsR family</fullName>
    </submittedName>
</protein>
<evidence type="ECO:0000313" key="3">
    <source>
        <dbReference type="Proteomes" id="UP000198984"/>
    </source>
</evidence>
<dbReference type="InterPro" id="IPR052543">
    <property type="entry name" value="HTH_Metal-responsive_Reg"/>
</dbReference>